<dbReference type="Pfam" id="PF13561">
    <property type="entry name" value="adh_short_C2"/>
    <property type="match status" value="1"/>
</dbReference>
<dbReference type="PANTHER" id="PTHR42760">
    <property type="entry name" value="SHORT-CHAIN DEHYDROGENASES/REDUCTASES FAMILY MEMBER"/>
    <property type="match status" value="1"/>
</dbReference>
<dbReference type="InterPro" id="IPR057326">
    <property type="entry name" value="KR_dom"/>
</dbReference>
<evidence type="ECO:0000256" key="1">
    <source>
        <dbReference type="ARBA" id="ARBA00006484"/>
    </source>
</evidence>
<dbReference type="PROSITE" id="PS00061">
    <property type="entry name" value="ADH_SHORT"/>
    <property type="match status" value="1"/>
</dbReference>
<name>A0ABN2NL97_9PSEU</name>
<evidence type="ECO:0000256" key="2">
    <source>
        <dbReference type="SAM" id="Phobius"/>
    </source>
</evidence>
<reference evidence="4 5" key="1">
    <citation type="journal article" date="2019" name="Int. J. Syst. Evol. Microbiol.">
        <title>The Global Catalogue of Microorganisms (GCM) 10K type strain sequencing project: providing services to taxonomists for standard genome sequencing and annotation.</title>
        <authorList>
            <consortium name="The Broad Institute Genomics Platform"/>
            <consortium name="The Broad Institute Genome Sequencing Center for Infectious Disease"/>
            <person name="Wu L."/>
            <person name="Ma J."/>
        </authorList>
    </citation>
    <scope>NUCLEOTIDE SEQUENCE [LARGE SCALE GENOMIC DNA]</scope>
    <source>
        <strain evidence="4 5">JCM 16009</strain>
    </source>
</reference>
<dbReference type="SMART" id="SM00822">
    <property type="entry name" value="PKS_KR"/>
    <property type="match status" value="1"/>
</dbReference>
<comment type="caution">
    <text evidence="4">The sequence shown here is derived from an EMBL/GenBank/DDBJ whole genome shotgun (WGS) entry which is preliminary data.</text>
</comment>
<keyword evidence="2" id="KW-0472">Membrane</keyword>
<dbReference type="CDD" id="cd05233">
    <property type="entry name" value="SDR_c"/>
    <property type="match status" value="1"/>
</dbReference>
<dbReference type="Gene3D" id="3.40.50.720">
    <property type="entry name" value="NAD(P)-binding Rossmann-like Domain"/>
    <property type="match status" value="1"/>
</dbReference>
<keyword evidence="2" id="KW-0812">Transmembrane</keyword>
<comment type="similarity">
    <text evidence="1">Belongs to the short-chain dehydrogenases/reductases (SDR) family.</text>
</comment>
<accession>A0ABN2NL97</accession>
<dbReference type="PRINTS" id="PR00080">
    <property type="entry name" value="SDRFAMILY"/>
</dbReference>
<protein>
    <submittedName>
        <fullName evidence="4">SDR family oxidoreductase</fullName>
    </submittedName>
</protein>
<dbReference type="InterPro" id="IPR002347">
    <property type="entry name" value="SDR_fam"/>
</dbReference>
<keyword evidence="5" id="KW-1185">Reference proteome</keyword>
<keyword evidence="2" id="KW-1133">Transmembrane helix</keyword>
<evidence type="ECO:0000259" key="3">
    <source>
        <dbReference type="SMART" id="SM00822"/>
    </source>
</evidence>
<feature type="domain" description="Ketoreductase" evidence="3">
    <location>
        <begin position="21"/>
        <end position="192"/>
    </location>
</feature>
<evidence type="ECO:0000313" key="5">
    <source>
        <dbReference type="Proteomes" id="UP001500449"/>
    </source>
</evidence>
<organism evidence="4 5">
    <name type="scientific">Pseudonocardia ailaonensis</name>
    <dbReference type="NCBI Taxonomy" id="367279"/>
    <lineage>
        <taxon>Bacteria</taxon>
        <taxon>Bacillati</taxon>
        <taxon>Actinomycetota</taxon>
        <taxon>Actinomycetes</taxon>
        <taxon>Pseudonocardiales</taxon>
        <taxon>Pseudonocardiaceae</taxon>
        <taxon>Pseudonocardia</taxon>
    </lineage>
</organism>
<dbReference type="InterPro" id="IPR020904">
    <property type="entry name" value="Sc_DH/Rdtase_CS"/>
</dbReference>
<dbReference type="PRINTS" id="PR00081">
    <property type="entry name" value="GDHRDH"/>
</dbReference>
<dbReference type="Proteomes" id="UP001500449">
    <property type="component" value="Unassembled WGS sequence"/>
</dbReference>
<sequence>MSVDGEEVVAAVAAHREFDGLVLLVTGGGSGIGAAVARDYAAHGGRVVVVDKEESRAIDVARGLPGDAGLGLGADVADEGDVGSAVRSAVDRYGRLDSVVNCAGHADLGRIDDLSYGRWKRMMDVHAGGTFLVCKHSLPHLRRTQGSIVNVSSISAFAAQAENCAYGAAKGAVTAFSKQLAGDVAADGVRVNVVAPGRTDTALTRPVYRERGGGDVAKGAALTAESVMQRRIARPSEVAAVITFLLSGAASFVTAATYVVDGGELAQ</sequence>
<dbReference type="EMBL" id="BAAAQK010000025">
    <property type="protein sequence ID" value="GAA1871717.1"/>
    <property type="molecule type" value="Genomic_DNA"/>
</dbReference>
<gene>
    <name evidence="4" type="ORF">GCM10009836_60730</name>
</gene>
<dbReference type="InterPro" id="IPR036291">
    <property type="entry name" value="NAD(P)-bd_dom_sf"/>
</dbReference>
<feature type="transmembrane region" description="Helical" evidence="2">
    <location>
        <begin position="238"/>
        <end position="260"/>
    </location>
</feature>
<evidence type="ECO:0000313" key="4">
    <source>
        <dbReference type="EMBL" id="GAA1871717.1"/>
    </source>
</evidence>
<proteinExistence type="inferred from homology"/>
<dbReference type="SUPFAM" id="SSF51735">
    <property type="entry name" value="NAD(P)-binding Rossmann-fold domains"/>
    <property type="match status" value="1"/>
</dbReference>